<organism evidence="1 2">
    <name type="scientific">Prorocentrum cordatum</name>
    <dbReference type="NCBI Taxonomy" id="2364126"/>
    <lineage>
        <taxon>Eukaryota</taxon>
        <taxon>Sar</taxon>
        <taxon>Alveolata</taxon>
        <taxon>Dinophyceae</taxon>
        <taxon>Prorocentrales</taxon>
        <taxon>Prorocentraceae</taxon>
        <taxon>Prorocentrum</taxon>
    </lineage>
</organism>
<protein>
    <submittedName>
        <fullName evidence="1">Uncharacterized protein</fullName>
    </submittedName>
</protein>
<evidence type="ECO:0000313" key="2">
    <source>
        <dbReference type="Proteomes" id="UP001189429"/>
    </source>
</evidence>
<gene>
    <name evidence="1" type="ORF">PCOR1329_LOCUS28619</name>
</gene>
<reference evidence="1" key="1">
    <citation type="submission" date="2023-10" db="EMBL/GenBank/DDBJ databases">
        <authorList>
            <person name="Chen Y."/>
            <person name="Shah S."/>
            <person name="Dougan E. K."/>
            <person name="Thang M."/>
            <person name="Chan C."/>
        </authorList>
    </citation>
    <scope>NUCLEOTIDE SEQUENCE [LARGE SCALE GENOMIC DNA]</scope>
</reference>
<comment type="caution">
    <text evidence="1">The sequence shown here is derived from an EMBL/GenBank/DDBJ whole genome shotgun (WGS) entry which is preliminary data.</text>
</comment>
<accession>A0ABN9SD65</accession>
<keyword evidence="2" id="KW-1185">Reference proteome</keyword>
<dbReference type="EMBL" id="CAUYUJ010010596">
    <property type="protein sequence ID" value="CAK0829791.1"/>
    <property type="molecule type" value="Genomic_DNA"/>
</dbReference>
<name>A0ABN9SD65_9DINO</name>
<proteinExistence type="predicted"/>
<dbReference type="Proteomes" id="UP001189429">
    <property type="component" value="Unassembled WGS sequence"/>
</dbReference>
<evidence type="ECO:0000313" key="1">
    <source>
        <dbReference type="EMBL" id="CAK0829791.1"/>
    </source>
</evidence>
<sequence>MIETFANFNFCWLATQSGRACLLRSCGHGRWLPRTSDGWPQSSRLLGRDSLLDADRCMVIMPASPLQLFAVVALSSTRFLAMRAFHLEAVGSILWFVLGEFRKYSVASNVRQGARFLWLLRV</sequence>